<organism evidence="1 2">
    <name type="scientific">Olea europaea subsp. europaea</name>
    <dbReference type="NCBI Taxonomy" id="158383"/>
    <lineage>
        <taxon>Eukaryota</taxon>
        <taxon>Viridiplantae</taxon>
        <taxon>Streptophyta</taxon>
        <taxon>Embryophyta</taxon>
        <taxon>Tracheophyta</taxon>
        <taxon>Spermatophyta</taxon>
        <taxon>Magnoliopsida</taxon>
        <taxon>eudicotyledons</taxon>
        <taxon>Gunneridae</taxon>
        <taxon>Pentapetalae</taxon>
        <taxon>asterids</taxon>
        <taxon>lamiids</taxon>
        <taxon>Lamiales</taxon>
        <taxon>Oleaceae</taxon>
        <taxon>Oleeae</taxon>
        <taxon>Olea</taxon>
    </lineage>
</organism>
<dbReference type="GO" id="GO:0016071">
    <property type="term" value="P:mRNA metabolic process"/>
    <property type="evidence" value="ECO:0007669"/>
    <property type="project" value="UniProtKB-ARBA"/>
</dbReference>
<dbReference type="OrthoDB" id="1921042at2759"/>
<evidence type="ECO:0000313" key="2">
    <source>
        <dbReference type="Proteomes" id="UP000594638"/>
    </source>
</evidence>
<reference evidence="1 2" key="1">
    <citation type="submission" date="2019-12" db="EMBL/GenBank/DDBJ databases">
        <authorList>
            <person name="Alioto T."/>
            <person name="Alioto T."/>
            <person name="Gomez Garrido J."/>
        </authorList>
    </citation>
    <scope>NUCLEOTIDE SEQUENCE [LARGE SCALE GENOMIC DNA]</scope>
</reference>
<name>A0A8S0V0K2_OLEEU</name>
<evidence type="ECO:0000313" key="1">
    <source>
        <dbReference type="EMBL" id="CAA3025060.1"/>
    </source>
</evidence>
<dbReference type="Proteomes" id="UP000594638">
    <property type="component" value="Unassembled WGS sequence"/>
</dbReference>
<protein>
    <submittedName>
        <fullName evidence="1">Uncharacterized protein</fullName>
    </submittedName>
</protein>
<accession>A0A8S0V0K2</accession>
<dbReference type="AlphaFoldDB" id="A0A8S0V0K2"/>
<dbReference type="Gramene" id="OE9A109773T2">
    <property type="protein sequence ID" value="OE9A109773C2"/>
    <property type="gene ID" value="OE9A109773"/>
</dbReference>
<proteinExistence type="predicted"/>
<dbReference type="InterPro" id="IPR028322">
    <property type="entry name" value="PNRC-like_rgn"/>
</dbReference>
<dbReference type="PANTHER" id="PTHR35306:SF1">
    <property type="entry name" value="VQ DOMAIN-CONTAINING PROTEIN"/>
    <property type="match status" value="1"/>
</dbReference>
<dbReference type="Pfam" id="PF15365">
    <property type="entry name" value="PNRC"/>
    <property type="match status" value="1"/>
</dbReference>
<keyword evidence="2" id="KW-1185">Reference proteome</keyword>
<dbReference type="PANTHER" id="PTHR35306">
    <property type="entry name" value="BNAA03G57290D PROTEIN"/>
    <property type="match status" value="1"/>
</dbReference>
<gene>
    <name evidence="1" type="ORF">OLEA9_A109773</name>
</gene>
<dbReference type="EMBL" id="CACTIH010009124">
    <property type="protein sequence ID" value="CAA3025060.1"/>
    <property type="molecule type" value="Genomic_DNA"/>
</dbReference>
<comment type="caution">
    <text evidence="1">The sequence shown here is derived from an EMBL/GenBank/DDBJ whole genome shotgun (WGS) entry which is preliminary data.</text>
</comment>
<sequence>METIGVDHSRNHNQYYGRIRDHGPASDSGSFRDINCRSFQSEAGLLPSPLKSCTTTAVVSKRAFSAPFSPKTPSPSVNEIVKTSKKTAISSVIPITVKIKFEEHEGCLVDDFLSSERWAGPAYSNSPPPSSLPMPKFSLCPKRTVSLDLPTPISELDLHLVSKSAPASPTRERSPSSSNLFVSAATKMTPIDLFNSADSATKTLRRILNLDVSDE</sequence>